<evidence type="ECO:0000256" key="3">
    <source>
        <dbReference type="ARBA" id="ARBA00022448"/>
    </source>
</evidence>
<evidence type="ECO:0000259" key="10">
    <source>
        <dbReference type="Pfam" id="PF01699"/>
    </source>
</evidence>
<dbReference type="AlphaFoldDB" id="A0A9W9A8D3"/>
<feature type="region of interest" description="Disordered" evidence="7">
    <location>
        <begin position="384"/>
        <end position="404"/>
    </location>
</feature>
<feature type="transmembrane region" description="Helical" evidence="8">
    <location>
        <begin position="607"/>
        <end position="627"/>
    </location>
</feature>
<keyword evidence="3" id="KW-0813">Transport</keyword>
<dbReference type="GO" id="GO:0016020">
    <property type="term" value="C:membrane"/>
    <property type="evidence" value="ECO:0007669"/>
    <property type="project" value="UniProtKB-SubCell"/>
</dbReference>
<comment type="subcellular location">
    <subcellularLocation>
        <location evidence="1">Membrane</location>
        <topology evidence="1">Multi-pass membrane protein</topology>
    </subcellularLocation>
</comment>
<feature type="compositionally biased region" description="Polar residues" evidence="7">
    <location>
        <begin position="464"/>
        <end position="474"/>
    </location>
</feature>
<feature type="transmembrane region" description="Helical" evidence="8">
    <location>
        <begin position="581"/>
        <end position="600"/>
    </location>
</feature>
<gene>
    <name evidence="11" type="ORF">J3R30DRAFT_3491899</name>
</gene>
<evidence type="ECO:0000313" key="11">
    <source>
        <dbReference type="EMBL" id="KAJ4476237.1"/>
    </source>
</evidence>
<keyword evidence="4 8" id="KW-0812">Transmembrane</keyword>
<dbReference type="PANTHER" id="PTHR12266">
    <property type="entry name" value="NA+/CA2+ K+ INDEPENDENT EXCHANGER"/>
    <property type="match status" value="1"/>
</dbReference>
<feature type="transmembrane region" description="Helical" evidence="8">
    <location>
        <begin position="95"/>
        <end position="115"/>
    </location>
</feature>
<evidence type="ECO:0000256" key="2">
    <source>
        <dbReference type="ARBA" id="ARBA00008170"/>
    </source>
</evidence>
<evidence type="ECO:0000256" key="7">
    <source>
        <dbReference type="SAM" id="MobiDB-lite"/>
    </source>
</evidence>
<evidence type="ECO:0000256" key="8">
    <source>
        <dbReference type="SAM" id="Phobius"/>
    </source>
</evidence>
<dbReference type="InterPro" id="IPR044880">
    <property type="entry name" value="NCX_ion-bd_dom_sf"/>
</dbReference>
<feature type="signal peptide" evidence="9">
    <location>
        <begin position="1"/>
        <end position="22"/>
    </location>
</feature>
<feature type="domain" description="Sodium/calcium exchanger membrane region" evidence="10">
    <location>
        <begin position="643"/>
        <end position="788"/>
    </location>
</feature>
<evidence type="ECO:0000256" key="6">
    <source>
        <dbReference type="ARBA" id="ARBA00023136"/>
    </source>
</evidence>
<feature type="domain" description="Sodium/calcium exchanger membrane region" evidence="10">
    <location>
        <begin position="106"/>
        <end position="244"/>
    </location>
</feature>
<feature type="transmembrane region" description="Helical" evidence="8">
    <location>
        <begin position="169"/>
        <end position="190"/>
    </location>
</feature>
<feature type="chain" id="PRO_5040784503" evidence="9">
    <location>
        <begin position="23"/>
        <end position="794"/>
    </location>
</feature>
<feature type="transmembrane region" description="Helical" evidence="8">
    <location>
        <begin position="232"/>
        <end position="250"/>
    </location>
</feature>
<keyword evidence="9" id="KW-0732">Signal</keyword>
<feature type="transmembrane region" description="Helical" evidence="8">
    <location>
        <begin position="202"/>
        <end position="220"/>
    </location>
</feature>
<feature type="region of interest" description="Disordered" evidence="7">
    <location>
        <begin position="275"/>
        <end position="338"/>
    </location>
</feature>
<comment type="similarity">
    <text evidence="2">Belongs to the Ca(2+):cation antiporter (CaCA) (TC 2.A.19) family.</text>
</comment>
<sequence>MAAHSFKLIFAILFLAQCFVWSRGRYGQFQASLHQSGSESSLVKRYLEGLSQEGECRPLAFPIDQQCTHVFESCEGSRTFLSLQYLRYYFCTEAVLRPSVFIGLIVWLVFLFSTLGISASDFFTPNLATIAQLLGLDENVAGVTFLAFGNGSPDVFSTFSAMRANSGSLAIGELIGAASFIVSCVVGSICIIKPFHVNPGPFLRDVGFFAVAVGLLLVILRDSVIHPWEAAAMVVLYVIYVATVVIGTWWNKRLQRRREHEAIVRAEYRDDELPQPPTFDVPYRDDPSPDNILSIPSTPNRMRAHSQPEPPRILTDVPRRSHSRTRTPSPTFGSNPHALHFSQMPSFSLVGALEFRQVVASLRNEASSSSLNIFDSPVTPYAGGHYHSRPRSRPRTPATHDYDRDPWDAALALDERPHVHVTPAPNDSHPGSRDLNGNAYLDDPPTSLSSSIPTISHTPASPTGTESDSESQNYHHIAPTRWQRSKYLIGLCYHTLFPTLHHFQSQSVLGQIASVFAAPAVLLLTLTLPVVVTPYVPANHSREKLNSSHNLIDFEEEGIERVLIAEEEVEDELHGVGFNKWLTAIQVMLGPLFCIAVLFSGHSLQGWIFLATAILGIALATLVVIFVERGDNMAFTMARCSMGFFVAIVWIMAIADEVVQVLQTFGFIFGLSDAIIGLTIFAVGNSLADLVANMSIAVFAPIMGFSACFGGPMLNILLGVGISGSYIISQTSEPYKLHFGSTLLVSTVGLLALLAITILVVPFNGYFLTRTWGIFLIACYVVLMTINVVVELGH</sequence>
<name>A0A9W9A8D3_9AGAR</name>
<comment type="caution">
    <text evidence="11">The sequence shown here is derived from an EMBL/GenBank/DDBJ whole genome shotgun (WGS) entry which is preliminary data.</text>
</comment>
<dbReference type="PANTHER" id="PTHR12266:SF0">
    <property type="entry name" value="MITOCHONDRIAL SODIUM_CALCIUM EXCHANGER PROTEIN"/>
    <property type="match status" value="1"/>
</dbReference>
<dbReference type="InterPro" id="IPR051359">
    <property type="entry name" value="CaCA_antiporter"/>
</dbReference>
<evidence type="ECO:0000256" key="1">
    <source>
        <dbReference type="ARBA" id="ARBA00004141"/>
    </source>
</evidence>
<accession>A0A9W9A8D3</accession>
<dbReference type="GO" id="GO:0008324">
    <property type="term" value="F:monoatomic cation transmembrane transporter activity"/>
    <property type="evidence" value="ECO:0007669"/>
    <property type="project" value="TreeGrafter"/>
</dbReference>
<dbReference type="EMBL" id="JAOTPV010000012">
    <property type="protein sequence ID" value="KAJ4476237.1"/>
    <property type="molecule type" value="Genomic_DNA"/>
</dbReference>
<feature type="compositionally biased region" description="Low complexity" evidence="7">
    <location>
        <begin position="444"/>
        <end position="463"/>
    </location>
</feature>
<feature type="region of interest" description="Disordered" evidence="7">
    <location>
        <begin position="419"/>
        <end position="475"/>
    </location>
</feature>
<feature type="transmembrane region" description="Helical" evidence="8">
    <location>
        <begin position="512"/>
        <end position="536"/>
    </location>
</feature>
<evidence type="ECO:0000256" key="5">
    <source>
        <dbReference type="ARBA" id="ARBA00022989"/>
    </source>
</evidence>
<keyword evidence="6 8" id="KW-0472">Membrane</keyword>
<keyword evidence="12" id="KW-1185">Reference proteome</keyword>
<dbReference type="Gene3D" id="1.20.1420.30">
    <property type="entry name" value="NCX, central ion-binding region"/>
    <property type="match status" value="2"/>
</dbReference>
<feature type="transmembrane region" description="Helical" evidence="8">
    <location>
        <begin position="696"/>
        <end position="722"/>
    </location>
</feature>
<feature type="transmembrane region" description="Helical" evidence="8">
    <location>
        <begin position="633"/>
        <end position="653"/>
    </location>
</feature>
<protein>
    <submittedName>
        <fullName evidence="11">Sodium/calcium exchanger protein-domain-containing protein</fullName>
    </submittedName>
</protein>
<dbReference type="OrthoDB" id="407410at2759"/>
<dbReference type="Proteomes" id="UP001150266">
    <property type="component" value="Unassembled WGS sequence"/>
</dbReference>
<dbReference type="Pfam" id="PF01699">
    <property type="entry name" value="Na_Ca_ex"/>
    <property type="match status" value="2"/>
</dbReference>
<dbReference type="InterPro" id="IPR004837">
    <property type="entry name" value="NaCa_Exmemb"/>
</dbReference>
<evidence type="ECO:0000256" key="9">
    <source>
        <dbReference type="SAM" id="SignalP"/>
    </source>
</evidence>
<feature type="transmembrane region" description="Helical" evidence="8">
    <location>
        <begin position="743"/>
        <end position="766"/>
    </location>
</feature>
<evidence type="ECO:0000313" key="12">
    <source>
        <dbReference type="Proteomes" id="UP001150266"/>
    </source>
</evidence>
<organism evidence="11 12">
    <name type="scientific">Lentinula aciculospora</name>
    <dbReference type="NCBI Taxonomy" id="153920"/>
    <lineage>
        <taxon>Eukaryota</taxon>
        <taxon>Fungi</taxon>
        <taxon>Dikarya</taxon>
        <taxon>Basidiomycota</taxon>
        <taxon>Agaricomycotina</taxon>
        <taxon>Agaricomycetes</taxon>
        <taxon>Agaricomycetidae</taxon>
        <taxon>Agaricales</taxon>
        <taxon>Marasmiineae</taxon>
        <taxon>Omphalotaceae</taxon>
        <taxon>Lentinula</taxon>
    </lineage>
</organism>
<reference evidence="11" key="1">
    <citation type="submission" date="2022-08" db="EMBL/GenBank/DDBJ databases">
        <title>A Global Phylogenomic Analysis of the Shiitake Genus Lentinula.</title>
        <authorList>
            <consortium name="DOE Joint Genome Institute"/>
            <person name="Sierra-Patev S."/>
            <person name="Min B."/>
            <person name="Naranjo-Ortiz M."/>
            <person name="Looney B."/>
            <person name="Konkel Z."/>
            <person name="Slot J.C."/>
            <person name="Sakamoto Y."/>
            <person name="Steenwyk J.L."/>
            <person name="Rokas A."/>
            <person name="Carro J."/>
            <person name="Camarero S."/>
            <person name="Ferreira P."/>
            <person name="Molpeceres G."/>
            <person name="Ruiz-Duenas F.J."/>
            <person name="Serrano A."/>
            <person name="Henrissat B."/>
            <person name="Drula E."/>
            <person name="Hughes K.W."/>
            <person name="Mata J.L."/>
            <person name="Ishikawa N.K."/>
            <person name="Vargas-Isla R."/>
            <person name="Ushijima S."/>
            <person name="Smith C.A."/>
            <person name="Ahrendt S."/>
            <person name="Andreopoulos W."/>
            <person name="He G."/>
            <person name="Labutti K."/>
            <person name="Lipzen A."/>
            <person name="Ng V."/>
            <person name="Riley R."/>
            <person name="Sandor L."/>
            <person name="Barry K."/>
            <person name="Martinez A.T."/>
            <person name="Xiao Y."/>
            <person name="Gibbons J.G."/>
            <person name="Terashima K."/>
            <person name="Grigoriev I.V."/>
            <person name="Hibbett D.S."/>
        </authorList>
    </citation>
    <scope>NUCLEOTIDE SEQUENCE</scope>
    <source>
        <strain evidence="11">JLM2183</strain>
    </source>
</reference>
<feature type="transmembrane region" description="Helical" evidence="8">
    <location>
        <begin position="665"/>
        <end position="684"/>
    </location>
</feature>
<dbReference type="GO" id="GO:0006874">
    <property type="term" value="P:intracellular calcium ion homeostasis"/>
    <property type="evidence" value="ECO:0007669"/>
    <property type="project" value="TreeGrafter"/>
</dbReference>
<proteinExistence type="inferred from homology"/>
<evidence type="ECO:0000256" key="4">
    <source>
        <dbReference type="ARBA" id="ARBA00022692"/>
    </source>
</evidence>
<feature type="transmembrane region" description="Helical" evidence="8">
    <location>
        <begin position="772"/>
        <end position="790"/>
    </location>
</feature>
<keyword evidence="5 8" id="KW-1133">Transmembrane helix</keyword>